<reference evidence="1 2" key="1">
    <citation type="submission" date="2021-06" db="EMBL/GenBank/DDBJ databases">
        <authorList>
            <person name="Kallberg Y."/>
            <person name="Tangrot J."/>
            <person name="Rosling A."/>
        </authorList>
    </citation>
    <scope>NUCLEOTIDE SEQUENCE [LARGE SCALE GENOMIC DNA]</scope>
    <source>
        <strain evidence="1 2">120-4 pot B 10/14</strain>
    </source>
</reference>
<protein>
    <submittedName>
        <fullName evidence="1">15466_t:CDS:1</fullName>
    </submittedName>
</protein>
<dbReference type="EMBL" id="CAJVQB010089110">
    <property type="protein sequence ID" value="CAG8847760.1"/>
    <property type="molecule type" value="Genomic_DNA"/>
</dbReference>
<accession>A0ABN7X496</accession>
<feature type="non-terminal residue" evidence="1">
    <location>
        <position position="56"/>
    </location>
</feature>
<name>A0ABN7X496_GIGMA</name>
<sequence length="56" mass="6379">YYTHTKRQKGAILASTWKKRVLYKTSKLALSSLPSGKKSCAQNAQRMMLFSLPFGR</sequence>
<evidence type="ECO:0000313" key="1">
    <source>
        <dbReference type="EMBL" id="CAG8847760.1"/>
    </source>
</evidence>
<evidence type="ECO:0000313" key="2">
    <source>
        <dbReference type="Proteomes" id="UP000789901"/>
    </source>
</evidence>
<organism evidence="1 2">
    <name type="scientific">Gigaspora margarita</name>
    <dbReference type="NCBI Taxonomy" id="4874"/>
    <lineage>
        <taxon>Eukaryota</taxon>
        <taxon>Fungi</taxon>
        <taxon>Fungi incertae sedis</taxon>
        <taxon>Mucoromycota</taxon>
        <taxon>Glomeromycotina</taxon>
        <taxon>Glomeromycetes</taxon>
        <taxon>Diversisporales</taxon>
        <taxon>Gigasporaceae</taxon>
        <taxon>Gigaspora</taxon>
    </lineage>
</organism>
<keyword evidence="2" id="KW-1185">Reference proteome</keyword>
<comment type="caution">
    <text evidence="1">The sequence shown here is derived from an EMBL/GenBank/DDBJ whole genome shotgun (WGS) entry which is preliminary data.</text>
</comment>
<dbReference type="Proteomes" id="UP000789901">
    <property type="component" value="Unassembled WGS sequence"/>
</dbReference>
<proteinExistence type="predicted"/>
<feature type="non-terminal residue" evidence="1">
    <location>
        <position position="1"/>
    </location>
</feature>
<gene>
    <name evidence="1" type="ORF">GMARGA_LOCUS38834</name>
</gene>